<proteinExistence type="predicted"/>
<feature type="transmembrane region" description="Helical" evidence="1">
    <location>
        <begin position="155"/>
        <end position="182"/>
    </location>
</feature>
<gene>
    <name evidence="2" type="ORF">GCM10009663_71960</name>
</gene>
<keyword evidence="1" id="KW-1133">Transmembrane helix</keyword>
<accession>A0ABN1U6F1</accession>
<keyword evidence="1" id="KW-0812">Transmembrane</keyword>
<keyword evidence="3" id="KW-1185">Reference proteome</keyword>
<sequence length="461" mass="48013">MIVLGGVLLAGYLALSLSRYAGFGSGVDLAIFGQAVRHLAAGRAPVVDLKAPGFLAFGDHFDPVIALAAPLYRLWPDVRVLLWVQAVLVAVAVVIVADTAVGLLGRGRGLAVGAALGTSAGVQSAVDFDFHEVAFGAPLLALSVRAYLHGRWRACAVLAAGLFAVKEDTAFVMVGLAVALALQGRYRLATALAAWAVAGLALLLTVVIPALSYWHRYTYLPHATGHGSVVTATARNLLDSLAVNGSAARTAAVFMAGVGFAAARSGLVWAAAVPFAARAANADHAYWGTGFHYNLLIEVVLFGALTDALRRRRSSRPPVWSLVAATAAAALLHGPAAAAVSRSSCHRCTAARTAVRLVPNGATVAADTYLLPHLVDRTTAYLLTPAFTDSAGRSLQPDWVLLDERSEAYGTSGLAAGLAARLRTDYLPVWAGDGYLVLQRRSVAAAGNTAAADDPVRWSRP</sequence>
<keyword evidence="1" id="KW-0472">Membrane</keyword>
<feature type="transmembrane region" description="Helical" evidence="1">
    <location>
        <begin position="318"/>
        <end position="340"/>
    </location>
</feature>
<protein>
    <submittedName>
        <fullName evidence="2">DUF2079 domain-containing protein</fullName>
    </submittedName>
</protein>
<evidence type="ECO:0000313" key="2">
    <source>
        <dbReference type="EMBL" id="GAA1122097.1"/>
    </source>
</evidence>
<name>A0ABN1U6F1_9ACTN</name>
<feature type="transmembrane region" description="Helical" evidence="1">
    <location>
        <begin position="284"/>
        <end position="306"/>
    </location>
</feature>
<feature type="transmembrane region" description="Helical" evidence="1">
    <location>
        <begin position="251"/>
        <end position="272"/>
    </location>
</feature>
<dbReference type="InterPro" id="IPR018650">
    <property type="entry name" value="STSV1_Orf64"/>
</dbReference>
<evidence type="ECO:0000256" key="1">
    <source>
        <dbReference type="SAM" id="Phobius"/>
    </source>
</evidence>
<dbReference type="RefSeq" id="WP_344627954.1">
    <property type="nucleotide sequence ID" value="NZ_BAAALD010000129.1"/>
</dbReference>
<comment type="caution">
    <text evidence="2">The sequence shown here is derived from an EMBL/GenBank/DDBJ whole genome shotgun (WGS) entry which is preliminary data.</text>
</comment>
<dbReference type="Proteomes" id="UP001499987">
    <property type="component" value="Unassembled WGS sequence"/>
</dbReference>
<organism evidence="2 3">
    <name type="scientific">Kitasatospora arboriphila</name>
    <dbReference type="NCBI Taxonomy" id="258052"/>
    <lineage>
        <taxon>Bacteria</taxon>
        <taxon>Bacillati</taxon>
        <taxon>Actinomycetota</taxon>
        <taxon>Actinomycetes</taxon>
        <taxon>Kitasatosporales</taxon>
        <taxon>Streptomycetaceae</taxon>
        <taxon>Kitasatospora</taxon>
    </lineage>
</organism>
<feature type="transmembrane region" description="Helical" evidence="1">
    <location>
        <begin position="188"/>
        <end position="211"/>
    </location>
</feature>
<dbReference type="Pfam" id="PF09852">
    <property type="entry name" value="DUF2079"/>
    <property type="match status" value="1"/>
</dbReference>
<reference evidence="2 3" key="1">
    <citation type="journal article" date="2019" name="Int. J. Syst. Evol. Microbiol.">
        <title>The Global Catalogue of Microorganisms (GCM) 10K type strain sequencing project: providing services to taxonomists for standard genome sequencing and annotation.</title>
        <authorList>
            <consortium name="The Broad Institute Genomics Platform"/>
            <consortium name="The Broad Institute Genome Sequencing Center for Infectious Disease"/>
            <person name="Wu L."/>
            <person name="Ma J."/>
        </authorList>
    </citation>
    <scope>NUCLEOTIDE SEQUENCE [LARGE SCALE GENOMIC DNA]</scope>
    <source>
        <strain evidence="2 3">JCM 13002</strain>
    </source>
</reference>
<feature type="transmembrane region" description="Helical" evidence="1">
    <location>
        <begin position="80"/>
        <end position="104"/>
    </location>
</feature>
<evidence type="ECO:0000313" key="3">
    <source>
        <dbReference type="Proteomes" id="UP001499987"/>
    </source>
</evidence>
<dbReference type="EMBL" id="BAAALD010000129">
    <property type="protein sequence ID" value="GAA1122097.1"/>
    <property type="molecule type" value="Genomic_DNA"/>
</dbReference>